<evidence type="ECO:0000259" key="2">
    <source>
        <dbReference type="PROSITE" id="PS51358"/>
    </source>
</evidence>
<organism evidence="3 4">
    <name type="scientific">Allacma fusca</name>
    <dbReference type="NCBI Taxonomy" id="39272"/>
    <lineage>
        <taxon>Eukaryota</taxon>
        <taxon>Metazoa</taxon>
        <taxon>Ecdysozoa</taxon>
        <taxon>Arthropoda</taxon>
        <taxon>Hexapoda</taxon>
        <taxon>Collembola</taxon>
        <taxon>Symphypleona</taxon>
        <taxon>Sminthuridae</taxon>
        <taxon>Allacma</taxon>
    </lineage>
</organism>
<name>A0A8J2PB95_9HEXA</name>
<dbReference type="InterPro" id="IPR002687">
    <property type="entry name" value="Nop_dom"/>
</dbReference>
<dbReference type="AlphaFoldDB" id="A0A8J2PB95"/>
<dbReference type="PANTHER" id="PTHR10894:SF1">
    <property type="entry name" value="NUCLEOLAR PROTEIN 58"/>
    <property type="match status" value="1"/>
</dbReference>
<feature type="domain" description="Nop" evidence="2">
    <location>
        <begin position="1"/>
        <end position="43"/>
    </location>
</feature>
<evidence type="ECO:0000313" key="3">
    <source>
        <dbReference type="EMBL" id="CAG7730656.1"/>
    </source>
</evidence>
<evidence type="ECO:0000256" key="1">
    <source>
        <dbReference type="SAM" id="MobiDB-lite"/>
    </source>
</evidence>
<reference evidence="3" key="1">
    <citation type="submission" date="2021-06" db="EMBL/GenBank/DDBJ databases">
        <authorList>
            <person name="Hodson N. C."/>
            <person name="Mongue J. A."/>
            <person name="Jaron S. K."/>
        </authorList>
    </citation>
    <scope>NUCLEOTIDE SEQUENCE</scope>
</reference>
<feature type="region of interest" description="Disordered" evidence="1">
    <location>
        <begin position="73"/>
        <end position="187"/>
    </location>
</feature>
<dbReference type="PROSITE" id="PS51358">
    <property type="entry name" value="NOP"/>
    <property type="match status" value="1"/>
</dbReference>
<dbReference type="GO" id="GO:0032040">
    <property type="term" value="C:small-subunit processome"/>
    <property type="evidence" value="ECO:0007669"/>
    <property type="project" value="InterPro"/>
</dbReference>
<dbReference type="InterPro" id="IPR045056">
    <property type="entry name" value="Nop56/Nop58"/>
</dbReference>
<keyword evidence="4" id="KW-1185">Reference proteome</keyword>
<sequence length="187" mass="21360">ASRMLAAKTSLAARFDALGEDTQLALGVEHKAYLEKRMRELEEGGNRRISAGKKKDFSFSKYENKSEIRQYSAAADTTVGKRKLKIEESNGEGVKTEDASPVKKKIKLEEEEEAVEEETPKKKKKKDKKVKEEPVEPEPEPMEEVEAEPPKKKKKKSKVEVEPEPEPEPEPQPEKKKKKKKKKDEDE</sequence>
<accession>A0A8J2PB95</accession>
<evidence type="ECO:0000313" key="4">
    <source>
        <dbReference type="Proteomes" id="UP000708208"/>
    </source>
</evidence>
<dbReference type="GO" id="GO:0030515">
    <property type="term" value="F:snoRNA binding"/>
    <property type="evidence" value="ECO:0007669"/>
    <property type="project" value="InterPro"/>
</dbReference>
<dbReference type="PANTHER" id="PTHR10894">
    <property type="entry name" value="NUCLEOLAR PROTEIN 5 NUCLEOLAR PROTEIN NOP5 NOP58"/>
    <property type="match status" value="1"/>
</dbReference>
<gene>
    <name evidence="3" type="ORF">AFUS01_LOCUS19281</name>
</gene>
<proteinExistence type="predicted"/>
<feature type="compositionally biased region" description="Acidic residues" evidence="1">
    <location>
        <begin position="162"/>
        <end position="171"/>
    </location>
</feature>
<dbReference type="Proteomes" id="UP000708208">
    <property type="component" value="Unassembled WGS sequence"/>
</dbReference>
<protein>
    <recommendedName>
        <fullName evidence="2">Nop domain-containing protein</fullName>
    </recommendedName>
</protein>
<dbReference type="GO" id="GO:0031428">
    <property type="term" value="C:box C/D methylation guide snoRNP complex"/>
    <property type="evidence" value="ECO:0007669"/>
    <property type="project" value="InterPro"/>
</dbReference>
<feature type="non-terminal residue" evidence="3">
    <location>
        <position position="1"/>
    </location>
</feature>
<comment type="caution">
    <text evidence="3">The sequence shown here is derived from an EMBL/GenBank/DDBJ whole genome shotgun (WGS) entry which is preliminary data.</text>
</comment>
<feature type="compositionally biased region" description="Basic residues" evidence="1">
    <location>
        <begin position="175"/>
        <end position="187"/>
    </location>
</feature>
<dbReference type="EMBL" id="CAJVCH010197645">
    <property type="protein sequence ID" value="CAG7730656.1"/>
    <property type="molecule type" value="Genomic_DNA"/>
</dbReference>
<feature type="compositionally biased region" description="Acidic residues" evidence="1">
    <location>
        <begin position="135"/>
        <end position="147"/>
    </location>
</feature>
<dbReference type="OrthoDB" id="6780543at2759"/>